<feature type="compositionally biased region" description="Low complexity" evidence="1">
    <location>
        <begin position="125"/>
        <end position="141"/>
    </location>
</feature>
<accession>A0A1I7ZUE7</accession>
<dbReference type="Proteomes" id="UP000095287">
    <property type="component" value="Unplaced"/>
</dbReference>
<organism evidence="3 4">
    <name type="scientific">Steinernema glaseri</name>
    <dbReference type="NCBI Taxonomy" id="37863"/>
    <lineage>
        <taxon>Eukaryota</taxon>
        <taxon>Metazoa</taxon>
        <taxon>Ecdysozoa</taxon>
        <taxon>Nematoda</taxon>
        <taxon>Chromadorea</taxon>
        <taxon>Rhabditida</taxon>
        <taxon>Tylenchina</taxon>
        <taxon>Panagrolaimomorpha</taxon>
        <taxon>Strongyloidoidea</taxon>
        <taxon>Steinernematidae</taxon>
        <taxon>Steinernema</taxon>
    </lineage>
</organism>
<sequence>MMSTVLFLLPLVVIQLAFGRNVHGVGKDEEGALSPFGYSGAVGDPIEGWLGNGLGEMAAFPADGGIGAAPGGRREFGAGPVEGDDGNAGSGRKFGGGRGPFGEGRGGRRGGRGRHGKHYRHCNGTTEATTSVDTTTTVSLQ</sequence>
<keyword evidence="3" id="KW-1185">Reference proteome</keyword>
<evidence type="ECO:0000256" key="1">
    <source>
        <dbReference type="SAM" id="MobiDB-lite"/>
    </source>
</evidence>
<feature type="chain" id="PRO_5009313933" evidence="2">
    <location>
        <begin position="20"/>
        <end position="141"/>
    </location>
</feature>
<evidence type="ECO:0000313" key="4">
    <source>
        <dbReference type="WBParaSite" id="L893_g29731.t1"/>
    </source>
</evidence>
<protein>
    <submittedName>
        <fullName evidence="4">Nodule-specific Glycine Rich Peptide</fullName>
    </submittedName>
</protein>
<proteinExistence type="predicted"/>
<evidence type="ECO:0000256" key="2">
    <source>
        <dbReference type="SAM" id="SignalP"/>
    </source>
</evidence>
<feature type="signal peptide" evidence="2">
    <location>
        <begin position="1"/>
        <end position="19"/>
    </location>
</feature>
<dbReference type="WBParaSite" id="L893_g29731.t1">
    <property type="protein sequence ID" value="L893_g29731.t1"/>
    <property type="gene ID" value="L893_g29731"/>
</dbReference>
<feature type="compositionally biased region" description="Gly residues" evidence="1">
    <location>
        <begin position="86"/>
        <end position="104"/>
    </location>
</feature>
<feature type="region of interest" description="Disordered" evidence="1">
    <location>
        <begin position="70"/>
        <end position="141"/>
    </location>
</feature>
<keyword evidence="2" id="KW-0732">Signal</keyword>
<feature type="compositionally biased region" description="Basic residues" evidence="1">
    <location>
        <begin position="107"/>
        <end position="121"/>
    </location>
</feature>
<reference evidence="4" key="1">
    <citation type="submission" date="2016-11" db="UniProtKB">
        <authorList>
            <consortium name="WormBaseParasite"/>
        </authorList>
    </citation>
    <scope>IDENTIFICATION</scope>
</reference>
<name>A0A1I7ZUE7_9BILA</name>
<dbReference type="AlphaFoldDB" id="A0A1I7ZUE7"/>
<evidence type="ECO:0000313" key="3">
    <source>
        <dbReference type="Proteomes" id="UP000095287"/>
    </source>
</evidence>